<reference evidence="2" key="2">
    <citation type="submission" date="2021-08" db="EMBL/GenBank/DDBJ databases">
        <authorList>
            <person name="Tani A."/>
            <person name="Ola A."/>
            <person name="Ogura Y."/>
            <person name="Katsura K."/>
            <person name="Hayashi T."/>
        </authorList>
    </citation>
    <scope>NUCLEOTIDE SEQUENCE</scope>
    <source>
        <strain evidence="2">DSM 16372</strain>
    </source>
</reference>
<organism evidence="2 3">
    <name type="scientific">Methylobacterium hispanicum</name>
    <dbReference type="NCBI Taxonomy" id="270350"/>
    <lineage>
        <taxon>Bacteria</taxon>
        <taxon>Pseudomonadati</taxon>
        <taxon>Pseudomonadota</taxon>
        <taxon>Alphaproteobacteria</taxon>
        <taxon>Hyphomicrobiales</taxon>
        <taxon>Methylobacteriaceae</taxon>
        <taxon>Methylobacterium</taxon>
    </lineage>
</organism>
<protein>
    <recommendedName>
        <fullName evidence="1">Polymerase beta nucleotidyltransferase domain-containing protein</fullName>
    </recommendedName>
</protein>
<dbReference type="RefSeq" id="WP_238229998.1">
    <property type="nucleotide sequence ID" value="NZ_BPQO01000007.1"/>
</dbReference>
<gene>
    <name evidence="2" type="ORF">BHAOGJBA_2141</name>
</gene>
<name>A0AAV4ZKC2_9HYPH</name>
<accession>A0AAV4ZKC2</accession>
<dbReference type="CDD" id="cd05403">
    <property type="entry name" value="NT_KNTase_like"/>
    <property type="match status" value="1"/>
</dbReference>
<dbReference type="SUPFAM" id="SSF81301">
    <property type="entry name" value="Nucleotidyltransferase"/>
    <property type="match status" value="1"/>
</dbReference>
<dbReference type="EMBL" id="BPQO01000007">
    <property type="protein sequence ID" value="GJD88621.1"/>
    <property type="molecule type" value="Genomic_DNA"/>
</dbReference>
<sequence length="149" mass="16692">MTTLLDRALARARQLPPAQQDEIARMVLAHPDLPAEVPGQMDPQTRRAVEAFLHRLDGRYPIREAILFGSRARQTHTHESDADLALVLEGERGDRMKVTLDMADVAVDVLLETDVLVNVLPLWDEDLRSPETFNNPALLAAVKREGVRL</sequence>
<keyword evidence="3" id="KW-1185">Reference proteome</keyword>
<dbReference type="Proteomes" id="UP001055247">
    <property type="component" value="Unassembled WGS sequence"/>
</dbReference>
<reference evidence="2" key="1">
    <citation type="journal article" date="2016" name="Front. Microbiol.">
        <title>Genome Sequence of the Piezophilic, Mesophilic Sulfate-Reducing Bacterium Desulfovibrio indicus J2T.</title>
        <authorList>
            <person name="Cao J."/>
            <person name="Maignien L."/>
            <person name="Shao Z."/>
            <person name="Alain K."/>
            <person name="Jebbar M."/>
        </authorList>
    </citation>
    <scope>NUCLEOTIDE SEQUENCE</scope>
    <source>
        <strain evidence="2">DSM 16372</strain>
    </source>
</reference>
<dbReference type="AlphaFoldDB" id="A0AAV4ZKC2"/>
<dbReference type="InterPro" id="IPR041633">
    <property type="entry name" value="Polbeta"/>
</dbReference>
<evidence type="ECO:0000259" key="1">
    <source>
        <dbReference type="Pfam" id="PF18765"/>
    </source>
</evidence>
<proteinExistence type="predicted"/>
<evidence type="ECO:0000313" key="2">
    <source>
        <dbReference type="EMBL" id="GJD88621.1"/>
    </source>
</evidence>
<comment type="caution">
    <text evidence="2">The sequence shown here is derived from an EMBL/GenBank/DDBJ whole genome shotgun (WGS) entry which is preliminary data.</text>
</comment>
<feature type="domain" description="Polymerase beta nucleotidyltransferase" evidence="1">
    <location>
        <begin position="61"/>
        <end position="115"/>
    </location>
</feature>
<dbReference type="Pfam" id="PF18765">
    <property type="entry name" value="Polbeta"/>
    <property type="match status" value="1"/>
</dbReference>
<dbReference type="Gene3D" id="3.30.460.10">
    <property type="entry name" value="Beta Polymerase, domain 2"/>
    <property type="match status" value="1"/>
</dbReference>
<evidence type="ECO:0000313" key="3">
    <source>
        <dbReference type="Proteomes" id="UP001055247"/>
    </source>
</evidence>
<dbReference type="InterPro" id="IPR043519">
    <property type="entry name" value="NT_sf"/>
</dbReference>